<evidence type="ECO:0000313" key="2">
    <source>
        <dbReference type="EMBL" id="GIX99366.1"/>
    </source>
</evidence>
<accession>A0AAV4PT85</accession>
<evidence type="ECO:0000256" key="1">
    <source>
        <dbReference type="SAM" id="SignalP"/>
    </source>
</evidence>
<organism evidence="2 3">
    <name type="scientific">Caerostris extrusa</name>
    <name type="common">Bark spider</name>
    <name type="synonym">Caerostris bankana</name>
    <dbReference type="NCBI Taxonomy" id="172846"/>
    <lineage>
        <taxon>Eukaryota</taxon>
        <taxon>Metazoa</taxon>
        <taxon>Ecdysozoa</taxon>
        <taxon>Arthropoda</taxon>
        <taxon>Chelicerata</taxon>
        <taxon>Arachnida</taxon>
        <taxon>Araneae</taxon>
        <taxon>Araneomorphae</taxon>
        <taxon>Entelegynae</taxon>
        <taxon>Araneoidea</taxon>
        <taxon>Araneidae</taxon>
        <taxon>Caerostris</taxon>
    </lineage>
</organism>
<feature type="chain" id="PRO_5043932512" description="Secreted protein" evidence="1">
    <location>
        <begin position="20"/>
        <end position="92"/>
    </location>
</feature>
<evidence type="ECO:0008006" key="4">
    <source>
        <dbReference type="Google" id="ProtNLM"/>
    </source>
</evidence>
<name>A0AAV4PT85_CAEEX</name>
<reference evidence="2 3" key="1">
    <citation type="submission" date="2021-06" db="EMBL/GenBank/DDBJ databases">
        <title>Caerostris extrusa draft genome.</title>
        <authorList>
            <person name="Kono N."/>
            <person name="Arakawa K."/>
        </authorList>
    </citation>
    <scope>NUCLEOTIDE SEQUENCE [LARGE SCALE GENOMIC DNA]</scope>
</reference>
<dbReference type="AlphaFoldDB" id="A0AAV4PT85"/>
<sequence length="92" mass="9436">MSLALSLSLLSLSLLACSPHCPMPPVGLTLALPITFSSSEPRILLFFFISSTTNASAPPTAALRGPAATLLGLPFSLVSLLLDSPSSTGTEH</sequence>
<feature type="signal peptide" evidence="1">
    <location>
        <begin position="1"/>
        <end position="19"/>
    </location>
</feature>
<keyword evidence="1" id="KW-0732">Signal</keyword>
<dbReference type="Proteomes" id="UP001054945">
    <property type="component" value="Unassembled WGS sequence"/>
</dbReference>
<protein>
    <recommendedName>
        <fullName evidence="4">Secreted protein</fullName>
    </recommendedName>
</protein>
<keyword evidence="3" id="KW-1185">Reference proteome</keyword>
<comment type="caution">
    <text evidence="2">The sequence shown here is derived from an EMBL/GenBank/DDBJ whole genome shotgun (WGS) entry which is preliminary data.</text>
</comment>
<dbReference type="EMBL" id="BPLR01005037">
    <property type="protein sequence ID" value="GIX99366.1"/>
    <property type="molecule type" value="Genomic_DNA"/>
</dbReference>
<gene>
    <name evidence="2" type="ORF">CEXT_715101</name>
</gene>
<proteinExistence type="predicted"/>
<evidence type="ECO:0000313" key="3">
    <source>
        <dbReference type="Proteomes" id="UP001054945"/>
    </source>
</evidence>